<reference evidence="7 8" key="1">
    <citation type="submission" date="2019-05" db="EMBL/GenBank/DDBJ databases">
        <title>Streptomyces marianii sp. nov., a novel marine actinomycete from southern coast of India.</title>
        <authorList>
            <person name="Iniyan A.M."/>
            <person name="Wink J."/>
            <person name="Ramprasad E."/>
            <person name="Ramana C.V."/>
            <person name="Bunk B."/>
            <person name="Sproer C."/>
            <person name="Joseph F.-J.R.S."/>
            <person name="Vincent S.G.P."/>
        </authorList>
    </citation>
    <scope>NUCLEOTIDE SEQUENCE [LARGE SCALE GENOMIC DNA]</scope>
    <source>
        <strain evidence="7 8">ICN19</strain>
    </source>
</reference>
<evidence type="ECO:0000313" key="8">
    <source>
        <dbReference type="Proteomes" id="UP000305921"/>
    </source>
</evidence>
<dbReference type="EMBL" id="VAWE01000001">
    <property type="protein sequence ID" value="TLQ42573.1"/>
    <property type="molecule type" value="Genomic_DNA"/>
</dbReference>
<dbReference type="InterPro" id="IPR004839">
    <property type="entry name" value="Aminotransferase_I/II_large"/>
</dbReference>
<feature type="domain" description="Aminotransferase class I/classII large" evidence="6">
    <location>
        <begin position="108"/>
        <end position="285"/>
    </location>
</feature>
<dbReference type="InterPro" id="IPR015424">
    <property type="entry name" value="PyrdxlP-dep_Trfase"/>
</dbReference>
<comment type="caution">
    <text evidence="7">The sequence shown here is derived from an EMBL/GenBank/DDBJ whole genome shotgun (WGS) entry which is preliminary data.</text>
</comment>
<evidence type="ECO:0000259" key="6">
    <source>
        <dbReference type="Pfam" id="PF00155"/>
    </source>
</evidence>
<dbReference type="Pfam" id="PF00155">
    <property type="entry name" value="Aminotran_1_2"/>
    <property type="match status" value="1"/>
</dbReference>
<dbReference type="Proteomes" id="UP000305921">
    <property type="component" value="Unassembled WGS sequence"/>
</dbReference>
<comment type="cofactor">
    <cofactor evidence="1">
        <name>pyridoxal 5'-phosphate</name>
        <dbReference type="ChEBI" id="CHEBI:597326"/>
    </cofactor>
</comment>
<comment type="similarity">
    <text evidence="2">Belongs to the class-I pyridoxal-phosphate-dependent aminotransferase family.</text>
</comment>
<dbReference type="GO" id="GO:0006520">
    <property type="term" value="P:amino acid metabolic process"/>
    <property type="evidence" value="ECO:0007669"/>
    <property type="project" value="InterPro"/>
</dbReference>
<dbReference type="GO" id="GO:0030170">
    <property type="term" value="F:pyridoxal phosphate binding"/>
    <property type="evidence" value="ECO:0007669"/>
    <property type="project" value="InterPro"/>
</dbReference>
<dbReference type="PANTHER" id="PTHR46383">
    <property type="entry name" value="ASPARTATE AMINOTRANSFERASE"/>
    <property type="match status" value="1"/>
</dbReference>
<keyword evidence="5" id="KW-0663">Pyridoxal phosphate</keyword>
<keyword evidence="3 7" id="KW-0032">Aminotransferase</keyword>
<dbReference type="SUPFAM" id="SSF53383">
    <property type="entry name" value="PLP-dependent transferases"/>
    <property type="match status" value="1"/>
</dbReference>
<dbReference type="RefSeq" id="WP_138051986.1">
    <property type="nucleotide sequence ID" value="NZ_VAWE01000001.1"/>
</dbReference>
<evidence type="ECO:0000313" key="7">
    <source>
        <dbReference type="EMBL" id="TLQ42573.1"/>
    </source>
</evidence>
<dbReference type="PANTHER" id="PTHR46383:SF1">
    <property type="entry name" value="ASPARTATE AMINOTRANSFERASE"/>
    <property type="match status" value="1"/>
</dbReference>
<evidence type="ECO:0000256" key="1">
    <source>
        <dbReference type="ARBA" id="ARBA00001933"/>
    </source>
</evidence>
<dbReference type="AlphaFoldDB" id="A0A5R9E3I2"/>
<keyword evidence="4 7" id="KW-0808">Transferase</keyword>
<keyword evidence="8" id="KW-1185">Reference proteome</keyword>
<evidence type="ECO:0000256" key="3">
    <source>
        <dbReference type="ARBA" id="ARBA00022576"/>
    </source>
</evidence>
<evidence type="ECO:0000256" key="4">
    <source>
        <dbReference type="ARBA" id="ARBA00022679"/>
    </source>
</evidence>
<dbReference type="InterPro" id="IPR050596">
    <property type="entry name" value="AspAT/PAT-like"/>
</dbReference>
<dbReference type="CDD" id="cd00609">
    <property type="entry name" value="AAT_like"/>
    <property type="match status" value="1"/>
</dbReference>
<dbReference type="GO" id="GO:0008483">
    <property type="term" value="F:transaminase activity"/>
    <property type="evidence" value="ECO:0007669"/>
    <property type="project" value="UniProtKB-KW"/>
</dbReference>
<protein>
    <submittedName>
        <fullName evidence="7">Pyridoxal phosphate-dependent aminotransferase</fullName>
    </submittedName>
</protein>
<proteinExistence type="inferred from homology"/>
<evidence type="ECO:0000256" key="2">
    <source>
        <dbReference type="ARBA" id="ARBA00007441"/>
    </source>
</evidence>
<organism evidence="7 8">
    <name type="scientific">Streptomyces marianii</name>
    <dbReference type="NCBI Taxonomy" id="1817406"/>
    <lineage>
        <taxon>Bacteria</taxon>
        <taxon>Bacillati</taxon>
        <taxon>Actinomycetota</taxon>
        <taxon>Actinomycetes</taxon>
        <taxon>Kitasatosporales</taxon>
        <taxon>Streptomycetaceae</taxon>
        <taxon>Streptomyces</taxon>
    </lineage>
</organism>
<accession>A0A5R9E3I2</accession>
<evidence type="ECO:0000256" key="5">
    <source>
        <dbReference type="ARBA" id="ARBA00022898"/>
    </source>
</evidence>
<dbReference type="InterPro" id="IPR015421">
    <property type="entry name" value="PyrdxlP-dep_Trfase_major"/>
</dbReference>
<gene>
    <name evidence="7" type="ORF">FEF34_04680</name>
</gene>
<sequence>MVTNHPPSVSARVGQEVAEISWNDSLIHQLEIHHNTVDYSSYQGGTVHMISSGVNFLRPPSVILRSIAEDARDWKYINCYCGPLGESILRSGALAYEESLKGSPLDAPVDTALTVGAAEGVRLAFDFLHRARGAEKVLVAGPQYSIVHQTILSAGLTFREVFTDREGVFLPNPAEIDAALDASGATVLFLTEPNNPSGEQHSDAEFEEIVGILKQRSAHLVLDKVSADFAAHPDIQVLNYGAALDRHDYWDRTLVVDGLAKRRAVSGLRFGYAMGSMEFVDFIENQRFGGCPPLVAVSGIARDLAYSAHLRREQLGAGGVSETLWQRFKGLNDASRELLAVSDASEVEEYRLELRDMYQTIADNRRLAQETLSPWQLAATPLHAGFNYLACIPGPDADPLTFGQGLYDESRVSCFPLACFTADTELAAARSPASAHWLRITCASDRPVFEAQIEALRSFLTNHA</sequence>
<name>A0A5R9E3I2_9ACTN</name>
<dbReference type="Gene3D" id="3.40.640.10">
    <property type="entry name" value="Type I PLP-dependent aspartate aminotransferase-like (Major domain)"/>
    <property type="match status" value="1"/>
</dbReference>
<dbReference type="OrthoDB" id="3921242at2"/>